<proteinExistence type="predicted"/>
<sequence length="73" mass="8382">MGVGIPEEVKNMFNEQLTVSTQALQKYEKDVTAEGTKKFYHHAKILGDIKSRIDIFVDSQESEKEIKEILLKL</sequence>
<keyword evidence="2" id="KW-1185">Reference proteome</keyword>
<reference evidence="1" key="1">
    <citation type="submission" date="2020-10" db="EMBL/GenBank/DDBJ databases">
        <title>Genomic Encyclopedia of Type Strains, Phase IV (KMG-IV): sequencing the most valuable type-strain genomes for metagenomic binning, comparative biology and taxonomic classification.</title>
        <authorList>
            <person name="Goeker M."/>
        </authorList>
    </citation>
    <scope>NUCLEOTIDE SEQUENCE</scope>
    <source>
        <strain evidence="1">DSM 13886</strain>
    </source>
</reference>
<keyword evidence="1" id="KW-0413">Isomerase</keyword>
<name>A0A927MLN2_9BACL</name>
<accession>A0A927MLN2</accession>
<organism evidence="1 2">
    <name type="scientific">Sporosarcina limicola</name>
    <dbReference type="NCBI Taxonomy" id="34101"/>
    <lineage>
        <taxon>Bacteria</taxon>
        <taxon>Bacillati</taxon>
        <taxon>Bacillota</taxon>
        <taxon>Bacilli</taxon>
        <taxon>Bacillales</taxon>
        <taxon>Caryophanaceae</taxon>
        <taxon>Sporosarcina</taxon>
    </lineage>
</organism>
<evidence type="ECO:0000313" key="2">
    <source>
        <dbReference type="Proteomes" id="UP000658225"/>
    </source>
</evidence>
<gene>
    <name evidence="1" type="ORF">H4683_004126</name>
</gene>
<evidence type="ECO:0000313" key="1">
    <source>
        <dbReference type="EMBL" id="MBE1557000.1"/>
    </source>
</evidence>
<dbReference type="RefSeq" id="WP_192600590.1">
    <property type="nucleotide sequence ID" value="NZ_JADBEL010000044.1"/>
</dbReference>
<protein>
    <submittedName>
        <fullName evidence="1">L-fucose isomerase-like protein</fullName>
    </submittedName>
</protein>
<dbReference type="GO" id="GO:0016853">
    <property type="term" value="F:isomerase activity"/>
    <property type="evidence" value="ECO:0007669"/>
    <property type="project" value="UniProtKB-KW"/>
</dbReference>
<dbReference type="AlphaFoldDB" id="A0A927MLN2"/>
<comment type="caution">
    <text evidence="1">The sequence shown here is derived from an EMBL/GenBank/DDBJ whole genome shotgun (WGS) entry which is preliminary data.</text>
</comment>
<dbReference type="EMBL" id="JADBEL010000044">
    <property type="protein sequence ID" value="MBE1557000.1"/>
    <property type="molecule type" value="Genomic_DNA"/>
</dbReference>
<dbReference type="Proteomes" id="UP000658225">
    <property type="component" value="Unassembled WGS sequence"/>
</dbReference>